<dbReference type="Gene3D" id="3.30.1370.10">
    <property type="entry name" value="K Homology domain, type 1"/>
    <property type="match status" value="1"/>
</dbReference>
<sequence>MGWDLDKEGGGNEPLEEVKRVKKTIESMDVKPVGHGKVSLSGEENVVGGNDLNFIRQVKKRVNDYKHKTLYNIGRTRNPYVFTRNSVVMMIEEELGVEILVRGSYKPEELNGDTDDSDALVYEISAPTPEVLKEAMSRIPSITKVAPTFPWSPSCSVGRHVWKNGVKYHSYRIPVDPKEAEKGMDGIRRDIELAAAGKSVEIVLRGRFSGHVEPCLGEESNEPMYIQVIGRSKKEVRKACREIIDKRRANT</sequence>
<proteinExistence type="predicted"/>
<dbReference type="VEuPathDB" id="MicrosporidiaDB:ECU08_0780"/>
<name>M1KIR5_ENCCN</name>
<accession>M1KIR5</accession>
<evidence type="ECO:0000313" key="1">
    <source>
        <dbReference type="EMBL" id="AGE95111.1"/>
    </source>
</evidence>
<dbReference type="InterPro" id="IPR036612">
    <property type="entry name" value="KH_dom_type_1_sf"/>
</dbReference>
<dbReference type="AlphaFoldDB" id="M1KIR5"/>
<organism evidence="1">
    <name type="scientific">Encephalitozoon cuniculi</name>
    <name type="common">Microsporidian parasite</name>
    <dbReference type="NCBI Taxonomy" id="6035"/>
    <lineage>
        <taxon>Eukaryota</taxon>
        <taxon>Fungi</taxon>
        <taxon>Fungi incertae sedis</taxon>
        <taxon>Microsporidia</taxon>
        <taxon>Unikaryonidae</taxon>
        <taxon>Encephalitozoon</taxon>
    </lineage>
</organism>
<dbReference type="VEuPathDB" id="MicrosporidiaDB:AEWQ_080790"/>
<dbReference type="VEuPathDB" id="MicrosporidiaDB:M970_080800"/>
<dbReference type="VEuPathDB" id="MicrosporidiaDB:AEWD_080750"/>
<dbReference type="VEuPathDB" id="MicrosporidiaDB:AEWR_080800"/>
<dbReference type="GO" id="GO:0003723">
    <property type="term" value="F:RNA binding"/>
    <property type="evidence" value="ECO:0007669"/>
    <property type="project" value="InterPro"/>
</dbReference>
<reference evidence="1" key="1">
    <citation type="journal article" date="2013" name="Eukaryot. Cell">
        <title>Extremely Reduced Levels of Heterozygosity in the Vertebrate Pathogen Encephalitozoon cuniculi.</title>
        <authorList>
            <person name="Selman M."/>
            <person name="Sak B."/>
            <person name="Kvac M."/>
            <person name="Farinelli L."/>
            <person name="Weiss L.M."/>
            <person name="Corradi N."/>
        </authorList>
    </citation>
    <scope>NUCLEOTIDE SEQUENCE</scope>
</reference>
<gene>
    <name evidence="1" type="ORF">ECU08_0780</name>
</gene>
<dbReference type="EMBL" id="KC513605">
    <property type="protein sequence ID" value="AGE95111.1"/>
    <property type="molecule type" value="Genomic_DNA"/>
</dbReference>
<protein>
    <submittedName>
        <fullName evidence="1">Uncharacterized protein</fullName>
    </submittedName>
</protein>